<dbReference type="Proteomes" id="UP000625711">
    <property type="component" value="Unassembled WGS sequence"/>
</dbReference>
<comment type="caution">
    <text evidence="9">The sequence shown here is derived from an EMBL/GenBank/DDBJ whole genome shotgun (WGS) entry which is preliminary data.</text>
</comment>
<evidence type="ECO:0000256" key="1">
    <source>
        <dbReference type="ARBA" id="ARBA00004141"/>
    </source>
</evidence>
<dbReference type="EMBL" id="JAACXV010000374">
    <property type="protein sequence ID" value="KAF7279140.1"/>
    <property type="molecule type" value="Genomic_DNA"/>
</dbReference>
<evidence type="ECO:0000256" key="5">
    <source>
        <dbReference type="SAM" id="MobiDB-lite"/>
    </source>
</evidence>
<dbReference type="GO" id="GO:0050848">
    <property type="term" value="P:regulation of calcium-mediated signaling"/>
    <property type="evidence" value="ECO:0007669"/>
    <property type="project" value="TreeGrafter"/>
</dbReference>
<feature type="transmembrane region" description="Helical" evidence="6">
    <location>
        <begin position="156"/>
        <end position="175"/>
    </location>
</feature>
<dbReference type="PANTHER" id="PTHR15177:SF2">
    <property type="entry name" value="G-PROTEIN COUPLED RECEPTOR 143"/>
    <property type="match status" value="1"/>
</dbReference>
<evidence type="ECO:0000256" key="4">
    <source>
        <dbReference type="ARBA" id="ARBA00023136"/>
    </source>
</evidence>
<dbReference type="PANTHER" id="PTHR15177">
    <property type="entry name" value="G-PROTEIN COUPLED RECEPTOR 143"/>
    <property type="match status" value="1"/>
</dbReference>
<accession>A0A834IE65</accession>
<keyword evidence="3 6" id="KW-1133">Transmembrane helix</keyword>
<dbReference type="GO" id="GO:0035240">
    <property type="term" value="F:dopamine binding"/>
    <property type="evidence" value="ECO:0007669"/>
    <property type="project" value="InterPro"/>
</dbReference>
<evidence type="ECO:0000259" key="7">
    <source>
        <dbReference type="PROSITE" id="PS50261"/>
    </source>
</evidence>
<sequence>MSDPTIQTFCCHHGNGTNVALTIMRELNTDLYNSVCLFSSSLGILGAIYQILPRRQFTTSHRWFSFPAERGRRIIVWLAVADLLAALGVFFRSVMWITNKNIMPSSNDDSSVLFCSISSALIQYFYIATCIWTLVYAIDMRLILRQLEYKIRNYHMVAWIVPAFLTAIGLGLLYYPKADCHASLTTDIVLFRFLPNYAATYLPLLIVMITNPILYHDSVGDMKKIITSVSGQLTSRERHIVEAIHIKFCIIILVFYLCWIPNLINGILVWTLWVEFPRDVIIIIWYIMALTNPLQAFLNAIVYRRWNAGSERIILPWKHYDDLEYNPRLPASPKLSKGSSKDERYPLLPGGPVKSINGYQSLP</sequence>
<evidence type="ECO:0000313" key="10">
    <source>
        <dbReference type="Proteomes" id="UP000625711"/>
    </source>
</evidence>
<comment type="subcellular location">
    <subcellularLocation>
        <location evidence="1">Membrane</location>
        <topology evidence="1">Multi-pass membrane protein</topology>
    </subcellularLocation>
</comment>
<feature type="domain" description="G-protein coupled receptors family 1 profile" evidence="8">
    <location>
        <begin position="43"/>
        <end position="303"/>
    </location>
</feature>
<keyword evidence="4 6" id="KW-0472">Membrane</keyword>
<dbReference type="PRINTS" id="PR00965">
    <property type="entry name" value="OCULARALBNSM"/>
</dbReference>
<dbReference type="InterPro" id="IPR017452">
    <property type="entry name" value="GPCR_Rhodpsn_7TM"/>
</dbReference>
<feature type="transmembrane region" description="Helical" evidence="6">
    <location>
        <begin position="73"/>
        <end position="91"/>
    </location>
</feature>
<dbReference type="Gene3D" id="1.20.1070.10">
    <property type="entry name" value="Rhodopsin 7-helix transmembrane proteins"/>
    <property type="match status" value="1"/>
</dbReference>
<evidence type="ECO:0000256" key="2">
    <source>
        <dbReference type="ARBA" id="ARBA00022692"/>
    </source>
</evidence>
<feature type="transmembrane region" description="Helical" evidence="6">
    <location>
        <begin position="248"/>
        <end position="274"/>
    </location>
</feature>
<evidence type="ECO:0000259" key="8">
    <source>
        <dbReference type="PROSITE" id="PS50262"/>
    </source>
</evidence>
<proteinExistence type="predicted"/>
<reference evidence="9" key="1">
    <citation type="submission" date="2020-08" db="EMBL/GenBank/DDBJ databases">
        <title>Genome sequencing and assembly of the red palm weevil Rhynchophorus ferrugineus.</title>
        <authorList>
            <person name="Dias G.B."/>
            <person name="Bergman C.M."/>
            <person name="Manee M."/>
        </authorList>
    </citation>
    <scope>NUCLEOTIDE SEQUENCE</scope>
    <source>
        <strain evidence="9">AA-2017</strain>
        <tissue evidence="9">Whole larva</tissue>
    </source>
</reference>
<organism evidence="9 10">
    <name type="scientific">Rhynchophorus ferrugineus</name>
    <name type="common">Red palm weevil</name>
    <name type="synonym">Curculio ferrugineus</name>
    <dbReference type="NCBI Taxonomy" id="354439"/>
    <lineage>
        <taxon>Eukaryota</taxon>
        <taxon>Metazoa</taxon>
        <taxon>Ecdysozoa</taxon>
        <taxon>Arthropoda</taxon>
        <taxon>Hexapoda</taxon>
        <taxon>Insecta</taxon>
        <taxon>Pterygota</taxon>
        <taxon>Neoptera</taxon>
        <taxon>Endopterygota</taxon>
        <taxon>Coleoptera</taxon>
        <taxon>Polyphaga</taxon>
        <taxon>Cucujiformia</taxon>
        <taxon>Curculionidae</taxon>
        <taxon>Dryophthorinae</taxon>
        <taxon>Rhynchophorus</taxon>
    </lineage>
</organism>
<feature type="transmembrane region" description="Helical" evidence="6">
    <location>
        <begin position="195"/>
        <end position="215"/>
    </location>
</feature>
<dbReference type="Pfam" id="PF02101">
    <property type="entry name" value="Ocular_alb"/>
    <property type="match status" value="1"/>
</dbReference>
<feature type="transmembrane region" description="Helical" evidence="6">
    <location>
        <begin position="280"/>
        <end position="302"/>
    </location>
</feature>
<dbReference type="GO" id="GO:0005886">
    <property type="term" value="C:plasma membrane"/>
    <property type="evidence" value="ECO:0007669"/>
    <property type="project" value="TreeGrafter"/>
</dbReference>
<dbReference type="GO" id="GO:0072545">
    <property type="term" value="F:L-tyrosine binding"/>
    <property type="evidence" value="ECO:0007669"/>
    <property type="project" value="InterPro"/>
</dbReference>
<evidence type="ECO:0000256" key="3">
    <source>
        <dbReference type="ARBA" id="ARBA00022989"/>
    </source>
</evidence>
<dbReference type="PROSITE" id="PS50262">
    <property type="entry name" value="G_PROTEIN_RECEP_F1_2"/>
    <property type="match status" value="1"/>
</dbReference>
<dbReference type="PROSITE" id="PS50261">
    <property type="entry name" value="G_PROTEIN_RECEP_F2_4"/>
    <property type="match status" value="1"/>
</dbReference>
<dbReference type="AlphaFoldDB" id="A0A834IE65"/>
<dbReference type="GO" id="GO:0072544">
    <property type="term" value="F:L-DOPA binding"/>
    <property type="evidence" value="ECO:0007669"/>
    <property type="project" value="InterPro"/>
</dbReference>
<dbReference type="SUPFAM" id="SSF81321">
    <property type="entry name" value="Family A G protein-coupled receptor-like"/>
    <property type="match status" value="1"/>
</dbReference>
<dbReference type="GO" id="GO:0032438">
    <property type="term" value="P:melanosome organization"/>
    <property type="evidence" value="ECO:0007669"/>
    <property type="project" value="TreeGrafter"/>
</dbReference>
<dbReference type="GO" id="GO:0007166">
    <property type="term" value="P:cell surface receptor signaling pathway"/>
    <property type="evidence" value="ECO:0007669"/>
    <property type="project" value="InterPro"/>
</dbReference>
<protein>
    <submittedName>
        <fullName evidence="9">Uncharacterized protein</fullName>
    </submittedName>
</protein>
<feature type="region of interest" description="Disordered" evidence="5">
    <location>
        <begin position="330"/>
        <end position="363"/>
    </location>
</feature>
<gene>
    <name evidence="9" type="ORF">GWI33_007554</name>
</gene>
<evidence type="ECO:0000256" key="6">
    <source>
        <dbReference type="SAM" id="Phobius"/>
    </source>
</evidence>
<keyword evidence="10" id="KW-1185">Reference proteome</keyword>
<dbReference type="OrthoDB" id="10069455at2759"/>
<dbReference type="GO" id="GO:0035643">
    <property type="term" value="F:L-DOPA receptor activity"/>
    <property type="evidence" value="ECO:0007669"/>
    <property type="project" value="TreeGrafter"/>
</dbReference>
<dbReference type="InterPro" id="IPR017981">
    <property type="entry name" value="GPCR_2-like_7TM"/>
</dbReference>
<evidence type="ECO:0000313" key="9">
    <source>
        <dbReference type="EMBL" id="KAF7279140.1"/>
    </source>
</evidence>
<feature type="domain" description="G-protein coupled receptors family 2 profile 2" evidence="7">
    <location>
        <begin position="29"/>
        <end position="307"/>
    </location>
</feature>
<keyword evidence="2 6" id="KW-0812">Transmembrane</keyword>
<name>A0A834IE65_RHYFE</name>
<dbReference type="InterPro" id="IPR001414">
    <property type="entry name" value="GPR143"/>
</dbReference>
<feature type="transmembrane region" description="Helical" evidence="6">
    <location>
        <begin position="31"/>
        <end position="52"/>
    </location>
</feature>
<feature type="transmembrane region" description="Helical" evidence="6">
    <location>
        <begin position="111"/>
        <end position="135"/>
    </location>
</feature>